<feature type="region of interest" description="Disordered" evidence="1">
    <location>
        <begin position="280"/>
        <end position="314"/>
    </location>
</feature>
<organism evidence="3 4">
    <name type="scientific">Rhynchospora tenuis</name>
    <dbReference type="NCBI Taxonomy" id="198213"/>
    <lineage>
        <taxon>Eukaryota</taxon>
        <taxon>Viridiplantae</taxon>
        <taxon>Streptophyta</taxon>
        <taxon>Embryophyta</taxon>
        <taxon>Tracheophyta</taxon>
        <taxon>Spermatophyta</taxon>
        <taxon>Magnoliopsida</taxon>
        <taxon>Liliopsida</taxon>
        <taxon>Poales</taxon>
        <taxon>Cyperaceae</taxon>
        <taxon>Cyperoideae</taxon>
        <taxon>Rhynchosporeae</taxon>
        <taxon>Rhynchospora</taxon>
    </lineage>
</organism>
<sequence>MDLWQRARSFAEEAAKKSQEFSKEAAKRSQELTQGASRLLSSEFAAEATKKSRELAAEATKKSKELAAEATKKADLLAGQIKTLASDIPVPAMPAIPAIPAIPAQISAVVTGSPAAVAPEPETNLEVFGVTEDLREFVRGLTMNTFRDFPLQDEPETAEVPTVSNVRQDLNEWQAKHATIVLSAVKEISKFRYELCPRYMKERKFWRIYFLLVNTYVSPFERKYMDELKAKEEQKKEEKLKEVAMSPQGAGETKLESKGSVSSSKEIDLDTFLLGDFEDEAPDEAAGDDGLDDDFDKIDSASGLGSDDEKKEKD</sequence>
<evidence type="ECO:0000313" key="4">
    <source>
        <dbReference type="Proteomes" id="UP001210211"/>
    </source>
</evidence>
<accession>A0AAD5ZJU3</accession>
<feature type="domain" description="BSD" evidence="2">
    <location>
        <begin position="172"/>
        <end position="217"/>
    </location>
</feature>
<protein>
    <recommendedName>
        <fullName evidence="2">BSD domain-containing protein</fullName>
    </recommendedName>
</protein>
<evidence type="ECO:0000313" key="3">
    <source>
        <dbReference type="EMBL" id="KAJ3699242.1"/>
    </source>
</evidence>
<evidence type="ECO:0000256" key="1">
    <source>
        <dbReference type="SAM" id="MobiDB-lite"/>
    </source>
</evidence>
<gene>
    <name evidence="3" type="ORF">LUZ61_002947</name>
</gene>
<feature type="compositionally biased region" description="Acidic residues" evidence="1">
    <location>
        <begin position="280"/>
        <end position="296"/>
    </location>
</feature>
<dbReference type="EMBL" id="JAMRDG010000001">
    <property type="protein sequence ID" value="KAJ3699242.1"/>
    <property type="molecule type" value="Genomic_DNA"/>
</dbReference>
<feature type="compositionally biased region" description="Basic and acidic residues" evidence="1">
    <location>
        <begin position="9"/>
        <end position="30"/>
    </location>
</feature>
<keyword evidence="4" id="KW-1185">Reference proteome</keyword>
<dbReference type="PANTHER" id="PTHR31923:SF1">
    <property type="entry name" value="BSD DOMAIN-CONTAINING PROTEIN"/>
    <property type="match status" value="1"/>
</dbReference>
<name>A0AAD5ZJU3_9POAL</name>
<dbReference type="PANTHER" id="PTHR31923">
    <property type="entry name" value="BSD DOMAIN-CONTAINING PROTEIN"/>
    <property type="match status" value="1"/>
</dbReference>
<dbReference type="Proteomes" id="UP001210211">
    <property type="component" value="Unassembled WGS sequence"/>
</dbReference>
<proteinExistence type="predicted"/>
<reference evidence="3 4" key="1">
    <citation type="journal article" date="2022" name="Cell">
        <title>Repeat-based holocentromeres influence genome architecture and karyotype evolution.</title>
        <authorList>
            <person name="Hofstatter P.G."/>
            <person name="Thangavel G."/>
            <person name="Lux T."/>
            <person name="Neumann P."/>
            <person name="Vondrak T."/>
            <person name="Novak P."/>
            <person name="Zhang M."/>
            <person name="Costa L."/>
            <person name="Castellani M."/>
            <person name="Scott A."/>
            <person name="Toegelov H."/>
            <person name="Fuchs J."/>
            <person name="Mata-Sucre Y."/>
            <person name="Dias Y."/>
            <person name="Vanzela A.L.L."/>
            <person name="Huettel B."/>
            <person name="Almeida C.C.S."/>
            <person name="Simkova H."/>
            <person name="Souza G."/>
            <person name="Pedrosa-Harand A."/>
            <person name="Macas J."/>
            <person name="Mayer K.F.X."/>
            <person name="Houben A."/>
            <person name="Marques A."/>
        </authorList>
    </citation>
    <scope>NUCLEOTIDE SEQUENCE [LARGE SCALE GENOMIC DNA]</scope>
    <source>
        <strain evidence="3">RhyTen1mFocal</strain>
    </source>
</reference>
<dbReference type="InterPro" id="IPR005607">
    <property type="entry name" value="BSD_dom"/>
</dbReference>
<dbReference type="Gene3D" id="1.10.3970.10">
    <property type="entry name" value="BSD domain"/>
    <property type="match status" value="1"/>
</dbReference>
<dbReference type="AlphaFoldDB" id="A0AAD5ZJU3"/>
<comment type="caution">
    <text evidence="3">The sequence shown here is derived from an EMBL/GenBank/DDBJ whole genome shotgun (WGS) entry which is preliminary data.</text>
</comment>
<dbReference type="SUPFAM" id="SSF140383">
    <property type="entry name" value="BSD domain-like"/>
    <property type="match status" value="1"/>
</dbReference>
<feature type="region of interest" description="Disordered" evidence="1">
    <location>
        <begin position="1"/>
        <end position="34"/>
    </location>
</feature>
<dbReference type="Pfam" id="PF03909">
    <property type="entry name" value="BSD"/>
    <property type="match status" value="1"/>
</dbReference>
<feature type="region of interest" description="Disordered" evidence="1">
    <location>
        <begin position="238"/>
        <end position="265"/>
    </location>
</feature>
<dbReference type="PROSITE" id="PS50858">
    <property type="entry name" value="BSD"/>
    <property type="match status" value="1"/>
</dbReference>
<evidence type="ECO:0000259" key="2">
    <source>
        <dbReference type="PROSITE" id="PS50858"/>
    </source>
</evidence>
<dbReference type="SMART" id="SM00751">
    <property type="entry name" value="BSD"/>
    <property type="match status" value="1"/>
</dbReference>
<dbReference type="InterPro" id="IPR035925">
    <property type="entry name" value="BSD_dom_sf"/>
</dbReference>